<dbReference type="STRING" id="1742972.COMA1_60078"/>
<dbReference type="RefSeq" id="WP_090750945.1">
    <property type="nucleotide sequence ID" value="NZ_CZQA01000012.1"/>
</dbReference>
<dbReference type="SUPFAM" id="SSF52402">
    <property type="entry name" value="Adenine nucleotide alpha hydrolases-like"/>
    <property type="match status" value="1"/>
</dbReference>
<evidence type="ECO:0000256" key="2">
    <source>
        <dbReference type="ARBA" id="ARBA00012737"/>
    </source>
</evidence>
<proteinExistence type="predicted"/>
<comment type="pathway">
    <text evidence="1">Amino-acid biosynthesis; L-asparagine biosynthesis; L-asparagine from L-aspartate (L-Gln route): step 1/1.</text>
</comment>
<sequence length="513" mass="57665">MIAQNQLSQYEFLQIDEEPYFLANFQDDRVVSRGISQVMLGHKINTPGSPGQDGVFVEWQWDGNTLVVRNDVSGMYPCYYATWDNTIAISPSIPRLLLLGAPSELDGAALAVFFRLGNFVGEDTPFRAIRALPPNAVLEWKDKRLSVRGRRSIGVEAKISRSAAIDGYVSCFRDAVRRRIPEGTAAVTLSGGRDSRHILLELCEAGHPPALGVTVGEYLYNHSNEAEIAAQLAQLVGVSHVIVSQTESPFLLELKKNVLTNFCSDEHAWFFSVADYLRGKVEVVYDGLGGSLFCDGFALTEERLHLCRAGKWRALGEDLLGSDVTMHFLNEDVRRQWSRELAVERLLEELEQHGSAPNPVSSFYYWNRSRREVALSPYRLLRGFNAVVSPFCDYGVYQHLASLPAAMVLDHTFHNDTISKAFPAAGAIPYAYKPKFRENDGKELVQLSHELLTYCYRQWQSSLVSFSYVVPRAMRCLIDRAYSSTMLWLAPPAIYLLQLESVIRRAKRVSIVP</sequence>
<dbReference type="InterPro" id="IPR014729">
    <property type="entry name" value="Rossmann-like_a/b/a_fold"/>
</dbReference>
<dbReference type="GO" id="GO:0004066">
    <property type="term" value="F:asparagine synthase (glutamine-hydrolyzing) activity"/>
    <property type="evidence" value="ECO:0007669"/>
    <property type="project" value="UniProtKB-EC"/>
</dbReference>
<evidence type="ECO:0000313" key="5">
    <source>
        <dbReference type="EMBL" id="CUS38791.1"/>
    </source>
</evidence>
<accession>A0A0S4LMI0</accession>
<organism evidence="5 6">
    <name type="scientific">Candidatus Nitrospira nitrosa</name>
    <dbReference type="NCBI Taxonomy" id="1742972"/>
    <lineage>
        <taxon>Bacteria</taxon>
        <taxon>Pseudomonadati</taxon>
        <taxon>Nitrospirota</taxon>
        <taxon>Nitrospiria</taxon>
        <taxon>Nitrospirales</taxon>
        <taxon>Nitrospiraceae</taxon>
        <taxon>Nitrospira</taxon>
    </lineage>
</organism>
<dbReference type="EC" id="6.3.5.4" evidence="2"/>
<name>A0A0S4LMI0_9BACT</name>
<dbReference type="InterPro" id="IPR001962">
    <property type="entry name" value="Asn_synthase"/>
</dbReference>
<keyword evidence="6" id="KW-1185">Reference proteome</keyword>
<gene>
    <name evidence="5" type="ORF">COMA1_60078</name>
</gene>
<dbReference type="Gene3D" id="3.40.50.620">
    <property type="entry name" value="HUPs"/>
    <property type="match status" value="1"/>
</dbReference>
<dbReference type="OrthoDB" id="4897717at2"/>
<dbReference type="Proteomes" id="UP000199032">
    <property type="component" value="Unassembled WGS sequence"/>
</dbReference>
<dbReference type="AlphaFoldDB" id="A0A0S4LMI0"/>
<dbReference type="PANTHER" id="PTHR43284">
    <property type="entry name" value="ASPARAGINE SYNTHETASE (GLUTAMINE-HYDROLYZING)"/>
    <property type="match status" value="1"/>
</dbReference>
<dbReference type="Pfam" id="PF00733">
    <property type="entry name" value="Asn_synthase"/>
    <property type="match status" value="1"/>
</dbReference>
<dbReference type="PANTHER" id="PTHR43284:SF1">
    <property type="entry name" value="ASPARAGINE SYNTHETASE"/>
    <property type="match status" value="1"/>
</dbReference>
<protein>
    <recommendedName>
        <fullName evidence="2">asparagine synthase (glutamine-hydrolyzing)</fullName>
        <ecNumber evidence="2">6.3.5.4</ecNumber>
    </recommendedName>
</protein>
<dbReference type="SUPFAM" id="SSF56235">
    <property type="entry name" value="N-terminal nucleophile aminohydrolases (Ntn hydrolases)"/>
    <property type="match status" value="1"/>
</dbReference>
<evidence type="ECO:0000313" key="6">
    <source>
        <dbReference type="Proteomes" id="UP000199032"/>
    </source>
</evidence>
<dbReference type="GO" id="GO:0006529">
    <property type="term" value="P:asparagine biosynthetic process"/>
    <property type="evidence" value="ECO:0007669"/>
    <property type="project" value="InterPro"/>
</dbReference>
<dbReference type="InterPro" id="IPR051786">
    <property type="entry name" value="ASN_synthetase/amidase"/>
</dbReference>
<dbReference type="EMBL" id="CZQA01000012">
    <property type="protein sequence ID" value="CUS38791.1"/>
    <property type="molecule type" value="Genomic_DNA"/>
</dbReference>
<evidence type="ECO:0000259" key="4">
    <source>
        <dbReference type="Pfam" id="PF00733"/>
    </source>
</evidence>
<evidence type="ECO:0000256" key="3">
    <source>
        <dbReference type="ARBA" id="ARBA00048741"/>
    </source>
</evidence>
<reference evidence="5 6" key="1">
    <citation type="submission" date="2015-10" db="EMBL/GenBank/DDBJ databases">
        <authorList>
            <person name="Gilbert D.G."/>
        </authorList>
    </citation>
    <scope>NUCLEOTIDE SEQUENCE [LARGE SCALE GENOMIC DNA]</scope>
    <source>
        <strain evidence="5">COMA1</strain>
    </source>
</reference>
<evidence type="ECO:0000256" key="1">
    <source>
        <dbReference type="ARBA" id="ARBA00005187"/>
    </source>
</evidence>
<dbReference type="InterPro" id="IPR029055">
    <property type="entry name" value="Ntn_hydrolases_N"/>
</dbReference>
<comment type="catalytic activity">
    <reaction evidence="3">
        <text>L-aspartate + L-glutamine + ATP + H2O = L-asparagine + L-glutamate + AMP + diphosphate + H(+)</text>
        <dbReference type="Rhea" id="RHEA:12228"/>
        <dbReference type="ChEBI" id="CHEBI:15377"/>
        <dbReference type="ChEBI" id="CHEBI:15378"/>
        <dbReference type="ChEBI" id="CHEBI:29985"/>
        <dbReference type="ChEBI" id="CHEBI:29991"/>
        <dbReference type="ChEBI" id="CHEBI:30616"/>
        <dbReference type="ChEBI" id="CHEBI:33019"/>
        <dbReference type="ChEBI" id="CHEBI:58048"/>
        <dbReference type="ChEBI" id="CHEBI:58359"/>
        <dbReference type="ChEBI" id="CHEBI:456215"/>
        <dbReference type="EC" id="6.3.5.4"/>
    </reaction>
</comment>
<feature type="domain" description="Asparagine synthetase" evidence="4">
    <location>
        <begin position="172"/>
        <end position="347"/>
    </location>
</feature>